<sequence>MPSNDRQDSDQVWPWSPNPHTSEQSNQKPDSADETAQPIPYQPVHPTVTLSTSYLDAFDLRQSAKTAKHASDHPASIPNQSSQSDSHSPAHPPPEKLRFNVSTVHYVDESVASLHSKVDSPMDIMRYWMAQNAARPSPHRDPPPTDKTTFCDMAGNCQLPRSDREMPWNHEIKPENGRQSFAPFASTGQQQSTHPYNPTTLRLLARRDSHLRPGLHLHQLGKCREPDSQPVSHESHLVKLLTADVVEQ</sequence>
<evidence type="ECO:0000313" key="2">
    <source>
        <dbReference type="EMBL" id="OIW24281.1"/>
    </source>
</evidence>
<keyword evidence="3" id="KW-1185">Reference proteome</keyword>
<name>A0A1J7IT60_9PEZI</name>
<feature type="region of interest" description="Disordered" evidence="1">
    <location>
        <begin position="1"/>
        <end position="47"/>
    </location>
</feature>
<dbReference type="Proteomes" id="UP000182658">
    <property type="component" value="Unassembled WGS sequence"/>
</dbReference>
<dbReference type="AlphaFoldDB" id="A0A1J7IT60"/>
<gene>
    <name evidence="2" type="ORF">CONLIGDRAFT_649034</name>
</gene>
<feature type="region of interest" description="Disordered" evidence="1">
    <location>
        <begin position="64"/>
        <end position="97"/>
    </location>
</feature>
<accession>A0A1J7IT60</accession>
<organism evidence="2 3">
    <name type="scientific">Coniochaeta ligniaria NRRL 30616</name>
    <dbReference type="NCBI Taxonomy" id="1408157"/>
    <lineage>
        <taxon>Eukaryota</taxon>
        <taxon>Fungi</taxon>
        <taxon>Dikarya</taxon>
        <taxon>Ascomycota</taxon>
        <taxon>Pezizomycotina</taxon>
        <taxon>Sordariomycetes</taxon>
        <taxon>Sordariomycetidae</taxon>
        <taxon>Coniochaetales</taxon>
        <taxon>Coniochaetaceae</taxon>
        <taxon>Coniochaeta</taxon>
    </lineage>
</organism>
<reference evidence="2 3" key="1">
    <citation type="submission" date="2016-10" db="EMBL/GenBank/DDBJ databases">
        <title>Draft genome sequence of Coniochaeta ligniaria NRRL30616, a lignocellulolytic fungus for bioabatement of inhibitors in plant biomass hydrolysates.</title>
        <authorList>
            <consortium name="DOE Joint Genome Institute"/>
            <person name="Jimenez D.J."/>
            <person name="Hector R.E."/>
            <person name="Riley R."/>
            <person name="Sun H."/>
            <person name="Grigoriev I.V."/>
            <person name="Van Elsas J.D."/>
            <person name="Nichols N.N."/>
        </authorList>
    </citation>
    <scope>NUCLEOTIDE SEQUENCE [LARGE SCALE GENOMIC DNA]</scope>
    <source>
        <strain evidence="2 3">NRRL 30616</strain>
    </source>
</reference>
<dbReference type="InParanoid" id="A0A1J7IT60"/>
<feature type="compositionally biased region" description="Polar residues" evidence="1">
    <location>
        <begin position="18"/>
        <end position="29"/>
    </location>
</feature>
<evidence type="ECO:0000313" key="3">
    <source>
        <dbReference type="Proteomes" id="UP000182658"/>
    </source>
</evidence>
<protein>
    <submittedName>
        <fullName evidence="2">Uncharacterized protein</fullName>
    </submittedName>
</protein>
<evidence type="ECO:0000256" key="1">
    <source>
        <dbReference type="SAM" id="MobiDB-lite"/>
    </source>
</evidence>
<dbReference type="EMBL" id="KV875104">
    <property type="protein sequence ID" value="OIW24281.1"/>
    <property type="molecule type" value="Genomic_DNA"/>
</dbReference>
<proteinExistence type="predicted"/>
<feature type="compositionally biased region" description="Polar residues" evidence="1">
    <location>
        <begin position="77"/>
        <end position="87"/>
    </location>
</feature>